<protein>
    <submittedName>
        <fullName evidence="1">RecT-like DNA pairing protein</fullName>
    </submittedName>
</protein>
<dbReference type="Pfam" id="PF03837">
    <property type="entry name" value="RecT"/>
    <property type="match status" value="1"/>
</dbReference>
<dbReference type="NCBIfam" id="TIGR00616">
    <property type="entry name" value="rect"/>
    <property type="match status" value="1"/>
</dbReference>
<organism evidence="1 2">
    <name type="scientific">Mycobacterium phage Xavia</name>
    <dbReference type="NCBI Taxonomy" id="2178923"/>
    <lineage>
        <taxon>Viruses</taxon>
        <taxon>Duplodnaviria</taxon>
        <taxon>Heunggongvirae</taxon>
        <taxon>Uroviricota</taxon>
        <taxon>Caudoviricetes</taxon>
        <taxon>Pclasvirinae</taxon>
        <taxon>Xaviavirus</taxon>
        <taxon>Xaviavirus xavia</taxon>
    </lineage>
</organism>
<proteinExistence type="predicted"/>
<dbReference type="KEGG" id="vg:60336985"/>
<accession>A0A2U8UI17</accession>
<reference evidence="2" key="1">
    <citation type="submission" date="2018-04" db="EMBL/GenBank/DDBJ databases">
        <authorList>
            <person name="Go L.Y."/>
            <person name="Mitchell J.A."/>
        </authorList>
    </citation>
    <scope>NUCLEOTIDE SEQUENCE [LARGE SCALE GENOMIC DNA]</scope>
</reference>
<dbReference type="RefSeq" id="YP_009965261.1">
    <property type="nucleotide sequence ID" value="NC_051740.1"/>
</dbReference>
<dbReference type="GeneID" id="60336985"/>
<dbReference type="GO" id="GO:0003677">
    <property type="term" value="F:DNA binding"/>
    <property type="evidence" value="ECO:0007669"/>
    <property type="project" value="InterPro"/>
</dbReference>
<dbReference type="EMBL" id="MH230879">
    <property type="protein sequence ID" value="AWN02655.1"/>
    <property type="molecule type" value="Genomic_DNA"/>
</dbReference>
<keyword evidence="2" id="KW-1185">Reference proteome</keyword>
<name>A0A2U8UI17_9CAUD</name>
<dbReference type="InterPro" id="IPR018330">
    <property type="entry name" value="RecT_fam"/>
</dbReference>
<evidence type="ECO:0000313" key="1">
    <source>
        <dbReference type="EMBL" id="AWN02655.1"/>
    </source>
</evidence>
<dbReference type="GO" id="GO:0006259">
    <property type="term" value="P:DNA metabolic process"/>
    <property type="evidence" value="ECO:0007669"/>
    <property type="project" value="InterPro"/>
</dbReference>
<evidence type="ECO:0000313" key="2">
    <source>
        <dbReference type="Proteomes" id="UP000246903"/>
    </source>
</evidence>
<gene>
    <name evidence="1" type="primary">54</name>
    <name evidence="1" type="ORF">SEA_XAVIA_54</name>
</gene>
<dbReference type="InterPro" id="IPR004590">
    <property type="entry name" value="ssDNA_annealing_RecT"/>
</dbReference>
<dbReference type="Proteomes" id="UP000246903">
    <property type="component" value="Segment"/>
</dbReference>
<sequence>MTTAVEKRNDKPTLAQLIEQMKPEIAKVLPAQLKPERMARIATTVIRQTPALARTSPESFLGSLLTASQLGLEPGGVRPGCYFVPYGNVCTFIPSWYGLVDLARRSGQVVDVWAEIVYEKDIFVYTLGLHRTIERHDPPPLGEDRGKPIGVYAAAELVSGGKPFVVMTVAEVEKIRARSKASKNGPWVTDWEAMAKKTAVKQLSKWLPASAELNSALTLDGTVRTDIGPLVDVKPDYVDGEIDDNAAAEPADVPDDADPDVIDGEATEIRMASNDQLRRLAEIQKAEKYTDADWFSFLAEAAGVQAKRAADLTFEEAARAIAVFDGPDQ</sequence>